<gene>
    <name evidence="1" type="ORF">GOBAR_AA35320</name>
</gene>
<evidence type="ECO:0000313" key="2">
    <source>
        <dbReference type="Proteomes" id="UP000239757"/>
    </source>
</evidence>
<name>A0A2P5W2S2_GOSBA</name>
<dbReference type="Pfam" id="PF16186">
    <property type="entry name" value="Arm_3"/>
    <property type="match status" value="1"/>
</dbReference>
<protein>
    <submittedName>
        <fullName evidence="1">Uncharacterized protein</fullName>
    </submittedName>
</protein>
<dbReference type="AlphaFoldDB" id="A0A2P5W2S2"/>
<sequence>MDKLLSKFIWIENLQESHDNNEIYKNAVKILKTYCLEEDEETLPPGDGIQQNFQFGGNGIKVPYGGFSFN</sequence>
<reference evidence="1 2" key="1">
    <citation type="submission" date="2015-01" db="EMBL/GenBank/DDBJ databases">
        <title>Genome of allotetraploid Gossypium barbadense reveals genomic plasticity and fiber elongation in cotton evolution.</title>
        <authorList>
            <person name="Chen X."/>
            <person name="Liu X."/>
            <person name="Zhao B."/>
            <person name="Zheng H."/>
            <person name="Hu Y."/>
            <person name="Lu G."/>
            <person name="Yang C."/>
            <person name="Chen J."/>
            <person name="Shan C."/>
            <person name="Zhang L."/>
            <person name="Zhou Y."/>
            <person name="Wang L."/>
            <person name="Guo W."/>
            <person name="Bai Y."/>
            <person name="Ruan J."/>
            <person name="Shangguan X."/>
            <person name="Mao Y."/>
            <person name="Jiang J."/>
            <person name="Zhu Y."/>
            <person name="Lei J."/>
            <person name="Kang H."/>
            <person name="Chen S."/>
            <person name="He X."/>
            <person name="Wang R."/>
            <person name="Wang Y."/>
            <person name="Chen J."/>
            <person name="Wang L."/>
            <person name="Yu S."/>
            <person name="Wang B."/>
            <person name="Wei J."/>
            <person name="Song S."/>
            <person name="Lu X."/>
            <person name="Gao Z."/>
            <person name="Gu W."/>
            <person name="Deng X."/>
            <person name="Ma D."/>
            <person name="Wang S."/>
            <person name="Liang W."/>
            <person name="Fang L."/>
            <person name="Cai C."/>
            <person name="Zhu X."/>
            <person name="Zhou B."/>
            <person name="Zhang Y."/>
            <person name="Chen Z."/>
            <person name="Xu S."/>
            <person name="Zhu R."/>
            <person name="Wang S."/>
            <person name="Zhang T."/>
            <person name="Zhao G."/>
        </authorList>
    </citation>
    <scope>NUCLEOTIDE SEQUENCE [LARGE SCALE GENOMIC DNA]</scope>
    <source>
        <strain evidence="2">cv. Xinhai21</strain>
        <tissue evidence="1">Leaf</tissue>
    </source>
</reference>
<dbReference type="OrthoDB" id="1935265at2759"/>
<dbReference type="EMBL" id="KZ669429">
    <property type="protein sequence ID" value="PPR85373.1"/>
    <property type="molecule type" value="Genomic_DNA"/>
</dbReference>
<proteinExistence type="predicted"/>
<dbReference type="InterPro" id="IPR032413">
    <property type="entry name" value="Arm_3"/>
</dbReference>
<evidence type="ECO:0000313" key="1">
    <source>
        <dbReference type="EMBL" id="PPR85373.1"/>
    </source>
</evidence>
<accession>A0A2P5W2S2</accession>
<dbReference type="Proteomes" id="UP000239757">
    <property type="component" value="Unassembled WGS sequence"/>
</dbReference>
<organism evidence="1 2">
    <name type="scientific">Gossypium barbadense</name>
    <name type="common">Sea Island cotton</name>
    <name type="synonym">Hibiscus barbadensis</name>
    <dbReference type="NCBI Taxonomy" id="3634"/>
    <lineage>
        <taxon>Eukaryota</taxon>
        <taxon>Viridiplantae</taxon>
        <taxon>Streptophyta</taxon>
        <taxon>Embryophyta</taxon>
        <taxon>Tracheophyta</taxon>
        <taxon>Spermatophyta</taxon>
        <taxon>Magnoliopsida</taxon>
        <taxon>eudicotyledons</taxon>
        <taxon>Gunneridae</taxon>
        <taxon>Pentapetalae</taxon>
        <taxon>rosids</taxon>
        <taxon>malvids</taxon>
        <taxon>Malvales</taxon>
        <taxon>Malvaceae</taxon>
        <taxon>Malvoideae</taxon>
        <taxon>Gossypium</taxon>
    </lineage>
</organism>